<evidence type="ECO:0000256" key="6">
    <source>
        <dbReference type="ARBA" id="ARBA00038543"/>
    </source>
</evidence>
<keyword evidence="4" id="KW-0418">Kinase</keyword>
<dbReference type="SUPFAM" id="SSF56112">
    <property type="entry name" value="Protein kinase-like (PK-like)"/>
    <property type="match status" value="1"/>
</dbReference>
<reference evidence="12 13" key="1">
    <citation type="submission" date="2014-11" db="EMBL/GenBank/DDBJ databases">
        <authorList>
            <person name="Zhu J."/>
            <person name="Qi W."/>
            <person name="Song R."/>
        </authorList>
    </citation>
    <scope>NUCLEOTIDE SEQUENCE [LARGE SCALE GENOMIC DNA]</scope>
</reference>
<dbReference type="GO" id="GO:0005524">
    <property type="term" value="F:ATP binding"/>
    <property type="evidence" value="ECO:0007669"/>
    <property type="project" value="UniProtKB-KW"/>
</dbReference>
<dbReference type="Gene3D" id="1.10.510.10">
    <property type="entry name" value="Transferase(Phosphotransferase) domain 1"/>
    <property type="match status" value="1"/>
</dbReference>
<dbReference type="PROSITE" id="PS50011">
    <property type="entry name" value="PROTEIN_KINASE_DOM"/>
    <property type="match status" value="1"/>
</dbReference>
<keyword evidence="2" id="KW-0808">Transferase</keyword>
<dbReference type="InterPro" id="IPR008266">
    <property type="entry name" value="Tyr_kinase_AS"/>
</dbReference>
<dbReference type="GO" id="GO:0032968">
    <property type="term" value="P:positive regulation of transcription elongation by RNA polymerase II"/>
    <property type="evidence" value="ECO:0007669"/>
    <property type="project" value="TreeGrafter"/>
</dbReference>
<evidence type="ECO:0000256" key="1">
    <source>
        <dbReference type="ARBA" id="ARBA00022527"/>
    </source>
</evidence>
<keyword evidence="3" id="KW-0547">Nucleotide-binding</keyword>
<organism evidence="12 13">
    <name type="scientific">Vitrella brassicaformis (strain CCMP3155)</name>
    <dbReference type="NCBI Taxonomy" id="1169540"/>
    <lineage>
        <taxon>Eukaryota</taxon>
        <taxon>Sar</taxon>
        <taxon>Alveolata</taxon>
        <taxon>Colpodellida</taxon>
        <taxon>Vitrellaceae</taxon>
        <taxon>Vitrella</taxon>
    </lineage>
</organism>
<evidence type="ECO:0000256" key="9">
    <source>
        <dbReference type="ARBA" id="ARBA00042858"/>
    </source>
</evidence>
<feature type="compositionally biased region" description="Low complexity" evidence="10">
    <location>
        <begin position="481"/>
        <end position="504"/>
    </location>
</feature>
<feature type="region of interest" description="Disordered" evidence="10">
    <location>
        <begin position="1198"/>
        <end position="1221"/>
    </location>
</feature>
<dbReference type="InterPro" id="IPR011009">
    <property type="entry name" value="Kinase-like_dom_sf"/>
</dbReference>
<evidence type="ECO:0000256" key="4">
    <source>
        <dbReference type="ARBA" id="ARBA00022777"/>
    </source>
</evidence>
<evidence type="ECO:0000256" key="10">
    <source>
        <dbReference type="SAM" id="MobiDB-lite"/>
    </source>
</evidence>
<dbReference type="GO" id="GO:0008353">
    <property type="term" value="F:RNA polymerase II CTD heptapeptide repeat kinase activity"/>
    <property type="evidence" value="ECO:0007669"/>
    <property type="project" value="TreeGrafter"/>
</dbReference>
<feature type="domain" description="Protein kinase" evidence="11">
    <location>
        <begin position="1"/>
        <end position="294"/>
    </location>
</feature>
<dbReference type="AlphaFoldDB" id="A0A0G4FRN9"/>
<evidence type="ECO:0000313" key="12">
    <source>
        <dbReference type="EMBL" id="CEM17330.1"/>
    </source>
</evidence>
<feature type="compositionally biased region" description="Polar residues" evidence="10">
    <location>
        <begin position="433"/>
        <end position="446"/>
    </location>
</feature>
<sequence length="1221" mass="132721">MVSDNIGSVTGGRLQPQERLAYCVYETSHRISDSPSQIVAAPCSSVGLGAGPHAPSASIVKALQKVSKQPDLYMRQTTLLDEEDSPAMYHDLLGLSEWRHGKFDLREIKCLMRQLLEGLQHCHQHLIVHGDIRSSNLLLTKEGELKLGDFGLARPHVKSSQQAHDTNRVMTLWYRPPELLLGSVNYGTAVDIWAAGCILAELMTGKPLFNGESEEDLVDMIFWLCGSPNSMTWSEAVRLPEWEKHRPESILPRNIRYRFRREWDKTAVDLLDKMLTLDPECRVTASAALEHPFFTHSTPLPCQPSDIKLPNRSCLGTNAPHQLTRIPSDPSQPLLPLPVHMSAPHHHEERDNIVPPIHPDEAMQMVSEVAEQADGSLSRPGGGWGEVFGPSVATAPSVTPPATQPAPMDTQAGGHTSAPPRSAGKVNSEDKSPQSAPSGQPIKQENPQPPSSPHAPRRAKSKADHTIGVRKRVKGDKDRAAAATRTSSGNGSGGTAKPVTQQQQDSDDDVIPRSTKRDGSGRRGGPQAPPAAVPPGCKGLDDVHIVPDAGVTPLSRQLLEGCIRRTIKSGAQVTWLIRQGADLRAIGCLRPRGTTTGSPIWQYSCLSFAIDSPTGTPSLVATGANFLIDVPVVTSQWPSRQLQREVINALIDGGADVNGGLGGCMVERPIKVAIRAGNLTAVEALLAGQADLRGIWVMDLPFFPDAAPSATREYEDTLMDIYRRLAQHDSTLATERTAYGENLVNSAARSSTGLFSQLFIDQYLSLITSHRVDIRATDTKLMDTLGMTPLERAALFGSPCVAHWLCRQLTADDVNRGSQPNKPPVAIAADKLDEYQEQEQHEDGQEERRQRWIAEFKTTIGVLLRGGAAPSIARMLTAVEVSRRRRQLVLAEYATLLNELRAAVMSAINAALAPQRNHSMLLAHLLPLTPHHDGAHPHPSPSKMSFGPHEAEAIAWKIGAFLHEPLTAVAAINEYLIGESLLRRRVCAAVGHFVKSAATQTSSNREVVGGTRYEQQGDRRVKVTVPPLQCFALEGVDSRPSHAVHTAGRVGLREVVHKARLDEAAQHGVVGVIKGFNEHLGDQDCEFEWGQLGHLSRTGLLVSHHAAAVKEEPTPTDIGGKDEGSPSVAVTVAPPPASWGEAAALERMRTYRERLTQLHGAESYDECLSVLGEVESLCGHFDADLVIRPLQTSKLGPTLGQHLSKSPNPQLRVVQRRSSRP</sequence>
<feature type="region of interest" description="Disordered" evidence="10">
    <location>
        <begin position="370"/>
        <end position="539"/>
    </location>
</feature>
<evidence type="ECO:0000256" key="3">
    <source>
        <dbReference type="ARBA" id="ARBA00022741"/>
    </source>
</evidence>
<keyword evidence="5" id="KW-0067">ATP-binding</keyword>
<dbReference type="InterPro" id="IPR036770">
    <property type="entry name" value="Ankyrin_rpt-contain_sf"/>
</dbReference>
<dbReference type="InterPro" id="IPR050108">
    <property type="entry name" value="CDK"/>
</dbReference>
<dbReference type="VEuPathDB" id="CryptoDB:Vbra_21619"/>
<evidence type="ECO:0000256" key="5">
    <source>
        <dbReference type="ARBA" id="ARBA00022840"/>
    </source>
</evidence>
<dbReference type="STRING" id="1169540.A0A0G4FRN9"/>
<dbReference type="GO" id="GO:0000307">
    <property type="term" value="C:cyclin-dependent protein kinase holoenzyme complex"/>
    <property type="evidence" value="ECO:0007669"/>
    <property type="project" value="TreeGrafter"/>
</dbReference>
<dbReference type="Pfam" id="PF00069">
    <property type="entry name" value="Pkinase"/>
    <property type="match status" value="1"/>
</dbReference>
<evidence type="ECO:0000259" key="11">
    <source>
        <dbReference type="PROSITE" id="PS50011"/>
    </source>
</evidence>
<evidence type="ECO:0000313" key="13">
    <source>
        <dbReference type="Proteomes" id="UP000041254"/>
    </source>
</evidence>
<dbReference type="OrthoDB" id="429335at2759"/>
<dbReference type="PANTHER" id="PTHR24056">
    <property type="entry name" value="CELL DIVISION PROTEIN KINASE"/>
    <property type="match status" value="1"/>
</dbReference>
<comment type="subunit">
    <text evidence="6">May form a complex composed of at least the catalytic subunit CRK2 and a cyclin.</text>
</comment>
<dbReference type="InParanoid" id="A0A0G4FRN9"/>
<evidence type="ECO:0000256" key="7">
    <source>
        <dbReference type="ARBA" id="ARBA00039612"/>
    </source>
</evidence>
<dbReference type="SMART" id="SM00220">
    <property type="entry name" value="S_TKc"/>
    <property type="match status" value="1"/>
</dbReference>
<protein>
    <recommendedName>
        <fullName evidence="7">Cyclin-dependent kinase 2 homolog</fullName>
    </recommendedName>
    <alternativeName>
        <fullName evidence="8">Cell division control protein 2 homolog</fullName>
    </alternativeName>
    <alternativeName>
        <fullName evidence="9">cdc2-related kinase 2</fullName>
    </alternativeName>
</protein>
<dbReference type="GO" id="GO:0005634">
    <property type="term" value="C:nucleus"/>
    <property type="evidence" value="ECO:0007669"/>
    <property type="project" value="TreeGrafter"/>
</dbReference>
<accession>A0A0G4FRN9</accession>
<gene>
    <name evidence="12" type="ORF">Vbra_21619</name>
</gene>
<keyword evidence="1" id="KW-0723">Serine/threonine-protein kinase</keyword>
<evidence type="ECO:0000256" key="8">
    <source>
        <dbReference type="ARBA" id="ARBA00041902"/>
    </source>
</evidence>
<evidence type="ECO:0000256" key="2">
    <source>
        <dbReference type="ARBA" id="ARBA00022679"/>
    </source>
</evidence>
<dbReference type="Proteomes" id="UP000041254">
    <property type="component" value="Unassembled WGS sequence"/>
</dbReference>
<proteinExistence type="predicted"/>
<dbReference type="PROSITE" id="PS00109">
    <property type="entry name" value="PROTEIN_KINASE_TYR"/>
    <property type="match status" value="1"/>
</dbReference>
<dbReference type="EMBL" id="CDMY01000488">
    <property type="protein sequence ID" value="CEM17330.1"/>
    <property type="molecule type" value="Genomic_DNA"/>
</dbReference>
<feature type="compositionally biased region" description="Polar residues" evidence="10">
    <location>
        <begin position="1198"/>
        <end position="1209"/>
    </location>
</feature>
<name>A0A0G4FRN9_VITBC</name>
<dbReference type="Gene3D" id="1.25.40.20">
    <property type="entry name" value="Ankyrin repeat-containing domain"/>
    <property type="match status" value="1"/>
</dbReference>
<dbReference type="FunFam" id="1.10.510.10:FF:000624">
    <property type="entry name" value="Mitogen-activated protein kinase"/>
    <property type="match status" value="1"/>
</dbReference>
<dbReference type="InterPro" id="IPR000719">
    <property type="entry name" value="Prot_kinase_dom"/>
</dbReference>
<dbReference type="SUPFAM" id="SSF48403">
    <property type="entry name" value="Ankyrin repeat"/>
    <property type="match status" value="1"/>
</dbReference>
<keyword evidence="13" id="KW-1185">Reference proteome</keyword>
<dbReference type="PANTHER" id="PTHR24056:SF546">
    <property type="entry name" value="CYCLIN-DEPENDENT KINASE 12"/>
    <property type="match status" value="1"/>
</dbReference>